<name>A0ABU8WR24_9BURK</name>
<dbReference type="EMBL" id="JBBKZT010000012">
    <property type="protein sequence ID" value="MEJ8849993.1"/>
    <property type="molecule type" value="Genomic_DNA"/>
</dbReference>
<dbReference type="Pfam" id="PF04014">
    <property type="entry name" value="MazE_antitoxin"/>
    <property type="match status" value="1"/>
</dbReference>
<dbReference type="InterPro" id="IPR037914">
    <property type="entry name" value="SpoVT-AbrB_sf"/>
</dbReference>
<dbReference type="Proteomes" id="UP001385892">
    <property type="component" value="Unassembled WGS sequence"/>
</dbReference>
<dbReference type="Gene3D" id="2.10.260.10">
    <property type="match status" value="1"/>
</dbReference>
<evidence type="ECO:0000313" key="3">
    <source>
        <dbReference type="Proteomes" id="UP001385892"/>
    </source>
</evidence>
<proteinExistence type="predicted"/>
<dbReference type="SMART" id="SM00966">
    <property type="entry name" value="SpoVT_AbrB"/>
    <property type="match status" value="1"/>
</dbReference>
<dbReference type="SUPFAM" id="SSF89447">
    <property type="entry name" value="AbrB/MazE/MraZ-like"/>
    <property type="match status" value="1"/>
</dbReference>
<gene>
    <name evidence="2" type="ORF">WKW82_25335</name>
</gene>
<comment type="caution">
    <text evidence="2">The sequence shown here is derived from an EMBL/GenBank/DDBJ whole genome shotgun (WGS) entry which is preliminary data.</text>
</comment>
<sequence length="87" mass="9662">MSELVRVKEKFQVTIPVTLRKAAALETGDYLEASQWGDGILLRPASARKAVKARPGIVAFLNERRGPGRTREDIDAQVDAERAAWDK</sequence>
<evidence type="ECO:0000259" key="1">
    <source>
        <dbReference type="SMART" id="SM00966"/>
    </source>
</evidence>
<keyword evidence="2" id="KW-0238">DNA-binding</keyword>
<accession>A0ABU8WR24</accession>
<dbReference type="RefSeq" id="WP_340345163.1">
    <property type="nucleotide sequence ID" value="NZ_JBBKZT010000012.1"/>
</dbReference>
<evidence type="ECO:0000313" key="2">
    <source>
        <dbReference type="EMBL" id="MEJ8849993.1"/>
    </source>
</evidence>
<dbReference type="GO" id="GO:0003677">
    <property type="term" value="F:DNA binding"/>
    <property type="evidence" value="ECO:0007669"/>
    <property type="project" value="UniProtKB-KW"/>
</dbReference>
<feature type="domain" description="SpoVT-AbrB" evidence="1">
    <location>
        <begin position="5"/>
        <end position="50"/>
    </location>
</feature>
<organism evidence="2 3">
    <name type="scientific">Variovorax rhizosphaerae</name>
    <dbReference type="NCBI Taxonomy" id="1836200"/>
    <lineage>
        <taxon>Bacteria</taxon>
        <taxon>Pseudomonadati</taxon>
        <taxon>Pseudomonadota</taxon>
        <taxon>Betaproteobacteria</taxon>
        <taxon>Burkholderiales</taxon>
        <taxon>Comamonadaceae</taxon>
        <taxon>Variovorax</taxon>
    </lineage>
</organism>
<dbReference type="InterPro" id="IPR007159">
    <property type="entry name" value="SpoVT-AbrB_dom"/>
</dbReference>
<protein>
    <submittedName>
        <fullName evidence="2">AbrB/MazE/SpoVT family DNA-binding domain-containing protein</fullName>
    </submittedName>
</protein>
<dbReference type="NCBIfam" id="TIGR01439">
    <property type="entry name" value="lp_hng_hel_AbrB"/>
    <property type="match status" value="1"/>
</dbReference>
<keyword evidence="3" id="KW-1185">Reference proteome</keyword>
<reference evidence="2 3" key="1">
    <citation type="submission" date="2024-03" db="EMBL/GenBank/DDBJ databases">
        <title>Novel species of the genus Variovorax.</title>
        <authorList>
            <person name="Liu Q."/>
            <person name="Xin Y.-H."/>
        </authorList>
    </citation>
    <scope>NUCLEOTIDE SEQUENCE [LARGE SCALE GENOMIC DNA]</scope>
    <source>
        <strain evidence="2 3">KACC 18900</strain>
    </source>
</reference>